<gene>
    <name evidence="1" type="ORF">V7V80_06960</name>
</gene>
<dbReference type="Proteomes" id="UP001377692">
    <property type="component" value="Unassembled WGS sequence"/>
</dbReference>
<evidence type="ECO:0000313" key="2">
    <source>
        <dbReference type="Proteomes" id="UP001377692"/>
    </source>
</evidence>
<dbReference type="RefSeq" id="WP_186703416.1">
    <property type="nucleotide sequence ID" value="NZ_JABWRY020000001.1"/>
</dbReference>
<name>A0ABU8R3G5_9PSED</name>
<accession>A0ABU8R3G5</accession>
<sequence length="68" mass="7540">MAYLLQRLDAEPVLQAGWLKEISGWCDRQYRIIDPATSPIARAVLVARLHGLVTTGLVRAQQVARVIA</sequence>
<reference evidence="1 2" key="1">
    <citation type="submission" date="2024-02" db="EMBL/GenBank/DDBJ databases">
        <title>Identification of pathogenicity and growth-promoting functions of Pseudomonas putida variants.</title>
        <authorList>
            <person name="Sun J."/>
        </authorList>
    </citation>
    <scope>NUCLEOTIDE SEQUENCE [LARGE SCALE GENOMIC DNA]</scope>
    <source>
        <strain evidence="1 2">A04</strain>
    </source>
</reference>
<organism evidence="1 2">
    <name type="scientific">Pseudomonas kermanshahensis</name>
    <dbReference type="NCBI Taxonomy" id="2745482"/>
    <lineage>
        <taxon>Bacteria</taxon>
        <taxon>Pseudomonadati</taxon>
        <taxon>Pseudomonadota</taxon>
        <taxon>Gammaproteobacteria</taxon>
        <taxon>Pseudomonadales</taxon>
        <taxon>Pseudomonadaceae</taxon>
        <taxon>Pseudomonas</taxon>
    </lineage>
</organism>
<dbReference type="EMBL" id="JBBHLD010000004">
    <property type="protein sequence ID" value="MEJ5904417.1"/>
    <property type="molecule type" value="Genomic_DNA"/>
</dbReference>
<evidence type="ECO:0000313" key="1">
    <source>
        <dbReference type="EMBL" id="MEJ5904417.1"/>
    </source>
</evidence>
<keyword evidence="2" id="KW-1185">Reference proteome</keyword>
<proteinExistence type="predicted"/>
<protein>
    <submittedName>
        <fullName evidence="1">Uncharacterized protein</fullName>
    </submittedName>
</protein>
<comment type="caution">
    <text evidence="1">The sequence shown here is derived from an EMBL/GenBank/DDBJ whole genome shotgun (WGS) entry which is preliminary data.</text>
</comment>